<keyword evidence="2" id="KW-0812">Transmembrane</keyword>
<dbReference type="OMA" id="INQHEPS"/>
<dbReference type="EMBL" id="AE017345">
    <property type="protein sequence ID" value="AAW43821.1"/>
    <property type="molecule type" value="Genomic_DNA"/>
</dbReference>
<accession>Q5KH98</accession>
<feature type="region of interest" description="Disordered" evidence="1">
    <location>
        <begin position="209"/>
        <end position="276"/>
    </location>
</feature>
<sequence length="441" mass="47583">MFISRPQLRLLALFFLLATDPPLTSAQINTSTIADAIAITQGRYPSSSPTQAHSANGGVIKFEDPISTSLSSTPTTQKSGMYEASSLPVHKVDTNPSTLPGQKVGVSGVASSNQYPGHKASVSATISPAFPQVDPSLTRFSGHKIPVRSQPQDGSTRLFDIVAVSALKETNSADSADCYEWVWVDESGNEISKRTDSKLEAMELLVKDHENYEKEKNPSSQEGSAEFGRKGRRAAQVVKRAPQDTNPSATSTSHASSSVSGTSHDPSTSNHLPTNSTADFSSAISTTTKPVSSVPGSLLTTYPVTSLAASATEGLHDSRRAPNDFHPFNHAGLIASIVLIVIGLSTISYVAIYLYRNRQKKNKEAQAKINQHEPSFSMYNAPSRYNSIKDDDMYGHEVAHLGYQASSDDTMAPRLNRLYSIQAAFAKNKKISQLAQHENRV</sequence>
<feature type="compositionally biased region" description="Low complexity" evidence="1">
    <location>
        <begin position="248"/>
        <end position="264"/>
    </location>
</feature>
<dbReference type="HOGENOM" id="CLU_648928_0_0_1"/>
<dbReference type="KEGG" id="cne:CNE00780"/>
<keyword evidence="2" id="KW-1133">Transmembrane helix</keyword>
<evidence type="ECO:0000256" key="3">
    <source>
        <dbReference type="SAM" id="SignalP"/>
    </source>
</evidence>
<feature type="signal peptide" evidence="3">
    <location>
        <begin position="1"/>
        <end position="26"/>
    </location>
</feature>
<dbReference type="GeneID" id="3257830"/>
<evidence type="ECO:0000313" key="5">
    <source>
        <dbReference type="Proteomes" id="UP000002149"/>
    </source>
</evidence>
<dbReference type="PaxDb" id="214684-Q5KH98"/>
<name>Q5KH98_CRYD1</name>
<evidence type="ECO:0000256" key="2">
    <source>
        <dbReference type="SAM" id="Phobius"/>
    </source>
</evidence>
<proteinExistence type="predicted"/>
<keyword evidence="3" id="KW-0732">Signal</keyword>
<dbReference type="Proteomes" id="UP000002149">
    <property type="component" value="Chromosome 5"/>
</dbReference>
<dbReference type="AlphaFoldDB" id="Q5KH98"/>
<gene>
    <name evidence="4" type="ordered locus">CNE00780</name>
</gene>
<feature type="chain" id="PRO_5004257835" evidence="3">
    <location>
        <begin position="27"/>
        <end position="441"/>
    </location>
</feature>
<evidence type="ECO:0000256" key="1">
    <source>
        <dbReference type="SAM" id="MobiDB-lite"/>
    </source>
</evidence>
<evidence type="ECO:0000313" key="4">
    <source>
        <dbReference type="EMBL" id="AAW43821.1"/>
    </source>
</evidence>
<keyword evidence="5" id="KW-1185">Reference proteome</keyword>
<dbReference type="VEuPathDB" id="FungiDB:CNE00780"/>
<organism evidence="4 5">
    <name type="scientific">Cryptococcus deneoformans (strain JEC21 / ATCC MYA-565)</name>
    <name type="common">Cryptococcus neoformans var. neoformans serotype D</name>
    <dbReference type="NCBI Taxonomy" id="214684"/>
    <lineage>
        <taxon>Eukaryota</taxon>
        <taxon>Fungi</taxon>
        <taxon>Dikarya</taxon>
        <taxon>Basidiomycota</taxon>
        <taxon>Agaricomycotina</taxon>
        <taxon>Tremellomycetes</taxon>
        <taxon>Tremellales</taxon>
        <taxon>Cryptococcaceae</taxon>
        <taxon>Cryptococcus</taxon>
        <taxon>Cryptococcus neoformans species complex</taxon>
    </lineage>
</organism>
<feature type="compositionally biased region" description="Polar residues" evidence="1">
    <location>
        <begin position="265"/>
        <end position="276"/>
    </location>
</feature>
<keyword evidence="2" id="KW-0472">Membrane</keyword>
<protein>
    <submittedName>
        <fullName evidence="4">Expressed protein</fullName>
    </submittedName>
</protein>
<reference evidence="4 5" key="1">
    <citation type="journal article" date="2005" name="Science">
        <title>The genome of the basidiomycetous yeast and human pathogen Cryptococcus neoformans.</title>
        <authorList>
            <person name="Loftus B.J."/>
            <person name="Fung E."/>
            <person name="Roncaglia P."/>
            <person name="Rowley D."/>
            <person name="Amedeo P."/>
            <person name="Bruno D."/>
            <person name="Vamathevan J."/>
            <person name="Miranda M."/>
            <person name="Anderson I.J."/>
            <person name="Fraser J.A."/>
            <person name="Allen J.E."/>
            <person name="Bosdet I.E."/>
            <person name="Brent M.R."/>
            <person name="Chiu R."/>
            <person name="Doering T.L."/>
            <person name="Donlin M.J."/>
            <person name="D'Souza C.A."/>
            <person name="Fox D.S."/>
            <person name="Grinberg V."/>
            <person name="Fu J."/>
            <person name="Fukushima M."/>
            <person name="Haas B.J."/>
            <person name="Huang J.C."/>
            <person name="Janbon G."/>
            <person name="Jones S.J."/>
            <person name="Koo H.L."/>
            <person name="Krzywinski M.I."/>
            <person name="Kwon-Chung J.K."/>
            <person name="Lengeler K.B."/>
            <person name="Maiti R."/>
            <person name="Marra M.A."/>
            <person name="Marra R.E."/>
            <person name="Mathewson C.A."/>
            <person name="Mitchell T.G."/>
            <person name="Pertea M."/>
            <person name="Riggs F.R."/>
            <person name="Salzberg S.L."/>
            <person name="Schein J.E."/>
            <person name="Shvartsbeyn A."/>
            <person name="Shin H."/>
            <person name="Shumway M."/>
            <person name="Specht C.A."/>
            <person name="Suh B.B."/>
            <person name="Tenney A."/>
            <person name="Utterback T.R."/>
            <person name="Wickes B.L."/>
            <person name="Wortman J.R."/>
            <person name="Wye N.H."/>
            <person name="Kronstad J.W."/>
            <person name="Lodge J.K."/>
            <person name="Heitman J."/>
            <person name="Davis R.W."/>
            <person name="Fraser C.M."/>
            <person name="Hyman R.W."/>
        </authorList>
    </citation>
    <scope>NUCLEOTIDE SEQUENCE [LARGE SCALE GENOMIC DNA]</scope>
    <source>
        <strain evidence="5">JEC21 / ATCC MYA-565</strain>
    </source>
</reference>
<dbReference type="RefSeq" id="XP_571128.1">
    <property type="nucleotide sequence ID" value="XM_571128.2"/>
</dbReference>
<dbReference type="OrthoDB" id="2575686at2759"/>
<dbReference type="InParanoid" id="Q5KH98"/>
<feature type="transmembrane region" description="Helical" evidence="2">
    <location>
        <begin position="333"/>
        <end position="355"/>
    </location>
</feature>